<dbReference type="KEGG" id="aman:B6F84_10565"/>
<accession>A0A1W6K1N5</accession>
<keyword evidence="1" id="KW-0472">Membrane</keyword>
<organism evidence="2 3">
    <name type="scientific">Acidianus manzaensis</name>
    <dbReference type="NCBI Taxonomy" id="282676"/>
    <lineage>
        <taxon>Archaea</taxon>
        <taxon>Thermoproteota</taxon>
        <taxon>Thermoprotei</taxon>
        <taxon>Sulfolobales</taxon>
        <taxon>Sulfolobaceae</taxon>
        <taxon>Acidianus</taxon>
    </lineage>
</organism>
<reference evidence="2 3" key="1">
    <citation type="submission" date="2017-03" db="EMBL/GenBank/DDBJ databases">
        <title>Sulfur activation and transportation mechanism of thermophilic Archaea Acidianus manzaensis YN-25.</title>
        <authorList>
            <person name="Ma Y."/>
            <person name="Yang Y."/>
            <person name="Xia J."/>
        </authorList>
    </citation>
    <scope>NUCLEOTIDE SEQUENCE [LARGE SCALE GENOMIC DNA]</scope>
    <source>
        <strain evidence="2 3">YN-25</strain>
    </source>
</reference>
<gene>
    <name evidence="2" type="ORF">B6F84_10565</name>
</gene>
<evidence type="ECO:0000256" key="1">
    <source>
        <dbReference type="SAM" id="Phobius"/>
    </source>
</evidence>
<keyword evidence="3" id="KW-1185">Reference proteome</keyword>
<feature type="transmembrane region" description="Helical" evidence="1">
    <location>
        <begin position="41"/>
        <end position="58"/>
    </location>
</feature>
<dbReference type="Proteomes" id="UP000193404">
    <property type="component" value="Chromosome"/>
</dbReference>
<proteinExistence type="predicted"/>
<protein>
    <submittedName>
        <fullName evidence="2">Uncharacterized protein</fullName>
    </submittedName>
</protein>
<dbReference type="AlphaFoldDB" id="A0A1W6K1N5"/>
<evidence type="ECO:0000313" key="3">
    <source>
        <dbReference type="Proteomes" id="UP000193404"/>
    </source>
</evidence>
<sequence>MALCKHKTLTRCGPGPKPYYPHPPLKAGKVHLIFRLKRTDIYFFSNTIFLVLLPRNLCRLLSVLRFLTAKFYELPMLINAFWQP</sequence>
<evidence type="ECO:0000313" key="2">
    <source>
        <dbReference type="EMBL" id="ARM76415.1"/>
    </source>
</evidence>
<dbReference type="STRING" id="282676.B6F84_10565"/>
<name>A0A1W6K1N5_9CREN</name>
<keyword evidence="1" id="KW-0812">Transmembrane</keyword>
<dbReference type="EMBL" id="CP020477">
    <property type="protein sequence ID" value="ARM76415.1"/>
    <property type="molecule type" value="Genomic_DNA"/>
</dbReference>
<keyword evidence="1" id="KW-1133">Transmembrane helix</keyword>